<feature type="transmembrane region" description="Helical" evidence="9">
    <location>
        <begin position="126"/>
        <end position="151"/>
    </location>
</feature>
<evidence type="ECO:0000259" key="10">
    <source>
        <dbReference type="PROSITE" id="PS50850"/>
    </source>
</evidence>
<gene>
    <name evidence="11" type="ORF">BDY17DRAFT_250564</name>
</gene>
<organism evidence="11 12">
    <name type="scientific">Neohortaea acidophila</name>
    <dbReference type="NCBI Taxonomy" id="245834"/>
    <lineage>
        <taxon>Eukaryota</taxon>
        <taxon>Fungi</taxon>
        <taxon>Dikarya</taxon>
        <taxon>Ascomycota</taxon>
        <taxon>Pezizomycotina</taxon>
        <taxon>Dothideomycetes</taxon>
        <taxon>Dothideomycetidae</taxon>
        <taxon>Mycosphaerellales</taxon>
        <taxon>Teratosphaeriaceae</taxon>
        <taxon>Neohortaea</taxon>
    </lineage>
</organism>
<evidence type="ECO:0000256" key="1">
    <source>
        <dbReference type="ARBA" id="ARBA00004141"/>
    </source>
</evidence>
<dbReference type="InterPro" id="IPR036259">
    <property type="entry name" value="MFS_trans_sf"/>
</dbReference>
<feature type="transmembrane region" description="Helical" evidence="9">
    <location>
        <begin position="254"/>
        <end position="277"/>
    </location>
</feature>
<sequence length="569" mass="62945">MSDFIRNTTLGVIIRFVTRNTHLQYPEERRDFELPESYVKAVEAAQQRFPAARDASLDRASLKTSASTGPTFDPAIQERKIVQLEVPDVINHQTQPTLLADGTILVDWYNPTDPANPQNWTSRKKALVSALILCYTLAVYVGSAICTPGYGQVMELFGVSRQLVSLTLSMYVLAYGIGPMLWSPLSEIPSIGRNPPYIFTFAIFVILTIPTALADNFAGLVVLRFLLGFFGSPCLATGPATLGDLYPLVKLPYALSLWAFAATSGPAIAPLISGFSVPAEGWRWAYWEMLWLSGPILIAMFLLLPETSSATILLRRAQRLRALTGNPSFKSQSEIDQSTLQIRDVVIESLWRPMQMMLLDPSIAFTALYSALIYGIFYSFFECFPLVYIGMHRFNLGEEGIVFLSVNVGAAIAIVMYWSYIYRVFEPAVRAHTLGPPERLLRPALPASFLFPIGLFIFAWTSSPEIPWIAPTIGIAVVLTGIFIVLQCIFLYLPLSYPRYAASLFAGNDLARSSLAAATIHFSQPLYDNLGVSRGVTLLAGLTVGCIAGIFALWHYGDKLRARSRFAQK</sequence>
<feature type="transmembrane region" description="Helical" evidence="9">
    <location>
        <begin position="289"/>
        <end position="314"/>
    </location>
</feature>
<dbReference type="Proteomes" id="UP000799767">
    <property type="component" value="Unassembled WGS sequence"/>
</dbReference>
<feature type="transmembrane region" description="Helical" evidence="9">
    <location>
        <begin position="401"/>
        <end position="422"/>
    </location>
</feature>
<keyword evidence="12" id="KW-1185">Reference proteome</keyword>
<feature type="transmembrane region" description="Helical" evidence="9">
    <location>
        <begin position="197"/>
        <end position="214"/>
    </location>
</feature>
<dbReference type="AlphaFoldDB" id="A0A6A6PV15"/>
<dbReference type="Pfam" id="PF07690">
    <property type="entry name" value="MFS_1"/>
    <property type="match status" value="1"/>
</dbReference>
<evidence type="ECO:0000256" key="2">
    <source>
        <dbReference type="ARBA" id="ARBA00022692"/>
    </source>
</evidence>
<reference evidence="11" key="1">
    <citation type="journal article" date="2020" name="Stud. Mycol.">
        <title>101 Dothideomycetes genomes: a test case for predicting lifestyles and emergence of pathogens.</title>
        <authorList>
            <person name="Haridas S."/>
            <person name="Albert R."/>
            <person name="Binder M."/>
            <person name="Bloem J."/>
            <person name="Labutti K."/>
            <person name="Salamov A."/>
            <person name="Andreopoulos B."/>
            <person name="Baker S."/>
            <person name="Barry K."/>
            <person name="Bills G."/>
            <person name="Bluhm B."/>
            <person name="Cannon C."/>
            <person name="Castanera R."/>
            <person name="Culley D."/>
            <person name="Daum C."/>
            <person name="Ezra D."/>
            <person name="Gonzalez J."/>
            <person name="Henrissat B."/>
            <person name="Kuo A."/>
            <person name="Liang C."/>
            <person name="Lipzen A."/>
            <person name="Lutzoni F."/>
            <person name="Magnuson J."/>
            <person name="Mondo S."/>
            <person name="Nolan M."/>
            <person name="Ohm R."/>
            <person name="Pangilinan J."/>
            <person name="Park H.-J."/>
            <person name="Ramirez L."/>
            <person name="Alfaro M."/>
            <person name="Sun H."/>
            <person name="Tritt A."/>
            <person name="Yoshinaga Y."/>
            <person name="Zwiers L.-H."/>
            <person name="Turgeon B."/>
            <person name="Goodwin S."/>
            <person name="Spatafora J."/>
            <person name="Crous P."/>
            <person name="Grigoriev I."/>
        </authorList>
    </citation>
    <scope>NUCLEOTIDE SEQUENCE</scope>
    <source>
        <strain evidence="11">CBS 113389</strain>
    </source>
</reference>
<dbReference type="PANTHER" id="PTHR23502:SF23">
    <property type="entry name" value="FLUCONAZOLE RESISTANCE PROTEIN 1"/>
    <property type="match status" value="1"/>
</dbReference>
<evidence type="ECO:0000313" key="12">
    <source>
        <dbReference type="Proteomes" id="UP000799767"/>
    </source>
</evidence>
<proteinExistence type="inferred from homology"/>
<comment type="function">
    <text evidence="6">MFS transporter; part of the gene cluster that mediates the biosynthesis of cercosporin, a light-activated, non-host-selective toxin. The perylenequinone chromophore of cercosporin absorbs light energy to attain an electronically-activated triplet state and produces active oxygen species such as the hydroxyl radical, superoxide, hydrogen peroxide or singlet oxygen upon reaction with oxygen molecules. These reactive oxygen species cause damage to various cellular components including lipids, proteins and nucleic acids. Responsible for secretion and accumulation of cercosporin, but does not play any roles in self-protection against the toxicity of cercosporin.</text>
</comment>
<dbReference type="InterPro" id="IPR020846">
    <property type="entry name" value="MFS_dom"/>
</dbReference>
<dbReference type="GO" id="GO:0005886">
    <property type="term" value="C:plasma membrane"/>
    <property type="evidence" value="ECO:0007669"/>
    <property type="project" value="TreeGrafter"/>
</dbReference>
<comment type="subcellular location">
    <subcellularLocation>
        <location evidence="1">Membrane</location>
        <topology evidence="1">Multi-pass membrane protein</topology>
    </subcellularLocation>
</comment>
<dbReference type="PROSITE" id="PS50850">
    <property type="entry name" value="MFS"/>
    <property type="match status" value="1"/>
</dbReference>
<evidence type="ECO:0000256" key="8">
    <source>
        <dbReference type="ARBA" id="ARBA00077167"/>
    </source>
</evidence>
<feature type="transmembrane region" description="Helical" evidence="9">
    <location>
        <begin position="443"/>
        <end position="462"/>
    </location>
</feature>
<dbReference type="RefSeq" id="XP_033589657.1">
    <property type="nucleotide sequence ID" value="XM_033731078.1"/>
</dbReference>
<evidence type="ECO:0000256" key="7">
    <source>
        <dbReference type="ARBA" id="ARBA00069139"/>
    </source>
</evidence>
<evidence type="ECO:0000313" key="11">
    <source>
        <dbReference type="EMBL" id="KAF2483087.1"/>
    </source>
</evidence>
<dbReference type="SUPFAM" id="SSF103473">
    <property type="entry name" value="MFS general substrate transporter"/>
    <property type="match status" value="1"/>
</dbReference>
<feature type="transmembrane region" description="Helical" evidence="9">
    <location>
        <begin position="220"/>
        <end position="242"/>
    </location>
</feature>
<dbReference type="GO" id="GO:0015244">
    <property type="term" value="F:fluconazole transmembrane transporter activity"/>
    <property type="evidence" value="ECO:0007669"/>
    <property type="project" value="TreeGrafter"/>
</dbReference>
<keyword evidence="4 9" id="KW-0472">Membrane</keyword>
<accession>A0A6A6PV15</accession>
<feature type="transmembrane region" description="Helical" evidence="9">
    <location>
        <begin position="362"/>
        <end position="381"/>
    </location>
</feature>
<dbReference type="FunFam" id="1.20.1250.20:FF:000011">
    <property type="entry name" value="MFS multidrug transporter, putative"/>
    <property type="match status" value="1"/>
</dbReference>
<evidence type="ECO:0000256" key="5">
    <source>
        <dbReference type="ARBA" id="ARBA00038347"/>
    </source>
</evidence>
<dbReference type="CDD" id="cd17323">
    <property type="entry name" value="MFS_Tpo1_MDR_like"/>
    <property type="match status" value="1"/>
</dbReference>
<feature type="transmembrane region" description="Helical" evidence="9">
    <location>
        <begin position="468"/>
        <end position="493"/>
    </location>
</feature>
<feature type="transmembrane region" description="Helical" evidence="9">
    <location>
        <begin position="163"/>
        <end position="185"/>
    </location>
</feature>
<feature type="domain" description="Major facilitator superfamily (MFS) profile" evidence="10">
    <location>
        <begin position="127"/>
        <end position="569"/>
    </location>
</feature>
<dbReference type="GeneID" id="54472080"/>
<dbReference type="OrthoDB" id="3357846at2759"/>
<feature type="transmembrane region" description="Helical" evidence="9">
    <location>
        <begin position="535"/>
        <end position="556"/>
    </location>
</feature>
<evidence type="ECO:0000256" key="3">
    <source>
        <dbReference type="ARBA" id="ARBA00022989"/>
    </source>
</evidence>
<comment type="similarity">
    <text evidence="5">Belongs to the major facilitator superfamily. CAR1 family.</text>
</comment>
<evidence type="ECO:0000256" key="9">
    <source>
        <dbReference type="SAM" id="Phobius"/>
    </source>
</evidence>
<evidence type="ECO:0000256" key="4">
    <source>
        <dbReference type="ARBA" id="ARBA00023136"/>
    </source>
</evidence>
<keyword evidence="3 9" id="KW-1133">Transmembrane helix</keyword>
<keyword evidence="2 9" id="KW-0812">Transmembrane</keyword>
<dbReference type="PANTHER" id="PTHR23502">
    <property type="entry name" value="MAJOR FACILITATOR SUPERFAMILY"/>
    <property type="match status" value="1"/>
</dbReference>
<name>A0A6A6PV15_9PEZI</name>
<evidence type="ECO:0000256" key="6">
    <source>
        <dbReference type="ARBA" id="ARBA00053977"/>
    </source>
</evidence>
<dbReference type="EMBL" id="MU001635">
    <property type="protein sequence ID" value="KAF2483087.1"/>
    <property type="molecule type" value="Genomic_DNA"/>
</dbReference>
<protein>
    <recommendedName>
        <fullName evidence="7">Cercosporin MFS transporter CTB4</fullName>
    </recommendedName>
    <alternativeName>
        <fullName evidence="8">Cercosporin toxin biosynthesis cluster protein 4</fullName>
    </alternativeName>
</protein>
<dbReference type="InterPro" id="IPR011701">
    <property type="entry name" value="MFS"/>
</dbReference>
<dbReference type="Gene3D" id="1.20.1250.20">
    <property type="entry name" value="MFS general substrate transporter like domains"/>
    <property type="match status" value="1"/>
</dbReference>
<dbReference type="GO" id="GO:1990961">
    <property type="term" value="P:xenobiotic detoxification by transmembrane export across the plasma membrane"/>
    <property type="evidence" value="ECO:0007669"/>
    <property type="project" value="TreeGrafter"/>
</dbReference>